<protein>
    <recommendedName>
        <fullName evidence="10">Aromatic acid exporter family protein</fullName>
    </recommendedName>
</protein>
<keyword evidence="2" id="KW-1003">Cell membrane</keyword>
<feature type="transmembrane region" description="Helical" evidence="7">
    <location>
        <begin position="122"/>
        <end position="143"/>
    </location>
</feature>
<sequence length="353" mass="41244">MKLGARIFKTGIAVTLALFLASLLHFPSPVFAGISAVFAMQPTIYRSYLSLIEQVQANIIGAAFAIIAVLLFGRDPFIIGLTLMIVIALCLKMRLESTISVALVTVIAIMEYTDREFIKFAVIRFSTIMLGVFAAFIVNLIFLPPKYEKRLYAQINENTENILKWIRIHIRHASEHHILKEDIEKMKEDMTKLEHLYLMYKEERTYSRKNRFQKSRKLVLYRQMIVVANRALDTLKILHRFENELYHMPLELQQAIRSQLDSLLHYHEQILLKFIGKTKCHPRTETAMETHQERTRLIEAFYAHHQQKNEYYLFSLIGAIIDYSEQLEHLDKLIDSFQHYHHDAALVKNLASH</sequence>
<feature type="coiled-coil region" evidence="6">
    <location>
        <begin position="176"/>
        <end position="203"/>
    </location>
</feature>
<evidence type="ECO:0000256" key="4">
    <source>
        <dbReference type="ARBA" id="ARBA00022989"/>
    </source>
</evidence>
<evidence type="ECO:0000256" key="3">
    <source>
        <dbReference type="ARBA" id="ARBA00022692"/>
    </source>
</evidence>
<dbReference type="AlphaFoldDB" id="A0A150MUQ1"/>
<evidence type="ECO:0000256" key="6">
    <source>
        <dbReference type="SAM" id="Coils"/>
    </source>
</evidence>
<evidence type="ECO:0000313" key="9">
    <source>
        <dbReference type="Proteomes" id="UP000075324"/>
    </source>
</evidence>
<name>A0A150MUQ1_9BACL</name>
<dbReference type="Proteomes" id="UP000075324">
    <property type="component" value="Unassembled WGS sequence"/>
</dbReference>
<keyword evidence="3 7" id="KW-0812">Transmembrane</keyword>
<dbReference type="InterPro" id="IPR010343">
    <property type="entry name" value="ArAE_1"/>
</dbReference>
<organism evidence="8 9">
    <name type="scientific">Parageobacillus toebii</name>
    <dbReference type="NCBI Taxonomy" id="153151"/>
    <lineage>
        <taxon>Bacteria</taxon>
        <taxon>Bacillati</taxon>
        <taxon>Bacillota</taxon>
        <taxon>Bacilli</taxon>
        <taxon>Bacillales</taxon>
        <taxon>Anoxybacillaceae</taxon>
        <taxon>Parageobacillus</taxon>
    </lineage>
</organism>
<evidence type="ECO:0000313" key="8">
    <source>
        <dbReference type="EMBL" id="KYD28119.1"/>
    </source>
</evidence>
<evidence type="ECO:0000256" key="2">
    <source>
        <dbReference type="ARBA" id="ARBA00022475"/>
    </source>
</evidence>
<dbReference type="GO" id="GO:0005886">
    <property type="term" value="C:plasma membrane"/>
    <property type="evidence" value="ECO:0007669"/>
    <property type="project" value="UniProtKB-SubCell"/>
</dbReference>
<dbReference type="PANTHER" id="PTHR30509:SF27">
    <property type="entry name" value="UPF0421 PROTEIN YGAE"/>
    <property type="match status" value="1"/>
</dbReference>
<comment type="subcellular location">
    <subcellularLocation>
        <location evidence="1">Cell membrane</location>
        <topology evidence="1">Multi-pass membrane protein</topology>
    </subcellularLocation>
</comment>
<dbReference type="PATRIC" id="fig|153151.4.peg.96"/>
<dbReference type="Pfam" id="PF06081">
    <property type="entry name" value="ArAE_1"/>
    <property type="match status" value="1"/>
</dbReference>
<keyword evidence="5 7" id="KW-0472">Membrane</keyword>
<dbReference type="EMBL" id="LQYW01000084">
    <property type="protein sequence ID" value="KYD28119.1"/>
    <property type="molecule type" value="Genomic_DNA"/>
</dbReference>
<feature type="transmembrane region" description="Helical" evidence="7">
    <location>
        <begin position="85"/>
        <end position="110"/>
    </location>
</feature>
<evidence type="ECO:0000256" key="7">
    <source>
        <dbReference type="SAM" id="Phobius"/>
    </source>
</evidence>
<accession>A0A150MUQ1</accession>
<gene>
    <name evidence="8" type="ORF">B4110_0521</name>
</gene>
<evidence type="ECO:0008006" key="10">
    <source>
        <dbReference type="Google" id="ProtNLM"/>
    </source>
</evidence>
<dbReference type="PANTHER" id="PTHR30509">
    <property type="entry name" value="P-HYDROXYBENZOIC ACID EFFLUX PUMP SUBUNIT-RELATED"/>
    <property type="match status" value="1"/>
</dbReference>
<proteinExistence type="predicted"/>
<dbReference type="RefSeq" id="WP_012749205.1">
    <property type="nucleotide sequence ID" value="NZ_LQYW01000084.1"/>
</dbReference>
<keyword evidence="6" id="KW-0175">Coiled coil</keyword>
<feature type="transmembrane region" description="Helical" evidence="7">
    <location>
        <begin position="56"/>
        <end position="73"/>
    </location>
</feature>
<comment type="caution">
    <text evidence="8">The sequence shown here is derived from an EMBL/GenBank/DDBJ whole genome shotgun (WGS) entry which is preliminary data.</text>
</comment>
<keyword evidence="4 7" id="KW-1133">Transmembrane helix</keyword>
<evidence type="ECO:0000256" key="5">
    <source>
        <dbReference type="ARBA" id="ARBA00023136"/>
    </source>
</evidence>
<evidence type="ECO:0000256" key="1">
    <source>
        <dbReference type="ARBA" id="ARBA00004651"/>
    </source>
</evidence>
<reference evidence="8 9" key="1">
    <citation type="submission" date="2016-01" db="EMBL/GenBank/DDBJ databases">
        <title>Draft Genome Sequences of Seven Thermophilic Sporeformers Isolated from Foods.</title>
        <authorList>
            <person name="Berendsen E.M."/>
            <person name="Wells-Bennik M.H."/>
            <person name="Krawcyk A.O."/>
            <person name="De Jong A."/>
            <person name="Holsappel S."/>
            <person name="Eijlander R.T."/>
            <person name="Kuipers O.P."/>
        </authorList>
    </citation>
    <scope>NUCLEOTIDE SEQUENCE [LARGE SCALE GENOMIC DNA]</scope>
    <source>
        <strain evidence="8 9">B4110</strain>
    </source>
</reference>